<keyword evidence="1" id="KW-0812">Transmembrane</keyword>
<feature type="transmembrane region" description="Helical" evidence="1">
    <location>
        <begin position="20"/>
        <end position="40"/>
    </location>
</feature>
<feature type="transmembrane region" description="Helical" evidence="1">
    <location>
        <begin position="52"/>
        <end position="72"/>
    </location>
</feature>
<feature type="transmembrane region" description="Helical" evidence="1">
    <location>
        <begin position="84"/>
        <end position="106"/>
    </location>
</feature>
<evidence type="ECO:0000256" key="1">
    <source>
        <dbReference type="SAM" id="Phobius"/>
    </source>
</evidence>
<keyword evidence="3" id="KW-1185">Reference proteome</keyword>
<organism evidence="2 3">
    <name type="scientific">Novosphingobium pituita</name>
    <dbReference type="NCBI Taxonomy" id="3056842"/>
    <lineage>
        <taxon>Bacteria</taxon>
        <taxon>Pseudomonadati</taxon>
        <taxon>Pseudomonadota</taxon>
        <taxon>Alphaproteobacteria</taxon>
        <taxon>Sphingomonadales</taxon>
        <taxon>Sphingomonadaceae</taxon>
        <taxon>Novosphingobium</taxon>
    </lineage>
</organism>
<evidence type="ECO:0000313" key="2">
    <source>
        <dbReference type="EMBL" id="GMM61450.1"/>
    </source>
</evidence>
<evidence type="ECO:0000313" key="3">
    <source>
        <dbReference type="Proteomes" id="UP001187221"/>
    </source>
</evidence>
<name>A0ABQ6P872_9SPHN</name>
<proteinExistence type="predicted"/>
<dbReference type="RefSeq" id="WP_317975133.1">
    <property type="nucleotide sequence ID" value="NZ_BTFW01000001.1"/>
</dbReference>
<dbReference type="Proteomes" id="UP001187221">
    <property type="component" value="Unassembled WGS sequence"/>
</dbReference>
<accession>A0ABQ6P872</accession>
<reference evidence="2 3" key="1">
    <citation type="submission" date="2023-06" db="EMBL/GenBank/DDBJ databases">
        <title>Draft genome sequence of Novosphingobium sp. strain IK01.</title>
        <authorList>
            <person name="Hatamoto M."/>
            <person name="Ikarashi T."/>
            <person name="Yamaguchi T."/>
        </authorList>
    </citation>
    <scope>NUCLEOTIDE SEQUENCE [LARGE SCALE GENOMIC DNA]</scope>
    <source>
        <strain evidence="2 3">IK01</strain>
    </source>
</reference>
<sequence>MHAIRSRFIAIDSVSARSVLAVLVLVAGLADLVIVASWLVTPHDGARLARAAHGLSIIRAHCTSFVSVAALFMIAGGLRKSGDLLWIPTFIFIGALAERLINFVVFGTYPEWLLPMALDTAHIALLISARRVWQRDAATPVSGGS</sequence>
<dbReference type="EMBL" id="BTFW01000001">
    <property type="protein sequence ID" value="GMM61450.1"/>
    <property type="molecule type" value="Genomic_DNA"/>
</dbReference>
<keyword evidence="1" id="KW-0472">Membrane</keyword>
<gene>
    <name evidence="2" type="ORF">NUTIK01_22270</name>
</gene>
<evidence type="ECO:0008006" key="4">
    <source>
        <dbReference type="Google" id="ProtNLM"/>
    </source>
</evidence>
<keyword evidence="1" id="KW-1133">Transmembrane helix</keyword>
<protein>
    <recommendedName>
        <fullName evidence="4">DUF4345 domain-containing protein</fullName>
    </recommendedName>
</protein>
<comment type="caution">
    <text evidence="2">The sequence shown here is derived from an EMBL/GenBank/DDBJ whole genome shotgun (WGS) entry which is preliminary data.</text>
</comment>